<feature type="transmembrane region" description="Helical" evidence="16">
    <location>
        <begin position="787"/>
        <end position="810"/>
    </location>
</feature>
<dbReference type="InterPro" id="IPR059000">
    <property type="entry name" value="ATPase_P-type_domA"/>
</dbReference>
<dbReference type="FunFam" id="2.70.150.10:FF:000004">
    <property type="entry name" value="Plasma membrane ATPase"/>
    <property type="match status" value="1"/>
</dbReference>
<evidence type="ECO:0000256" key="10">
    <source>
        <dbReference type="ARBA" id="ARBA00022842"/>
    </source>
</evidence>
<keyword evidence="5 16" id="KW-0812">Transmembrane</keyword>
<comment type="catalytic activity">
    <reaction evidence="15 16">
        <text>ATP + H2O + H(+)(in) = ADP + phosphate + 2 H(+)(out)</text>
        <dbReference type="Rhea" id="RHEA:20852"/>
        <dbReference type="ChEBI" id="CHEBI:15377"/>
        <dbReference type="ChEBI" id="CHEBI:15378"/>
        <dbReference type="ChEBI" id="CHEBI:30616"/>
        <dbReference type="ChEBI" id="CHEBI:43474"/>
        <dbReference type="ChEBI" id="CHEBI:456216"/>
        <dbReference type="EC" id="7.1.2.1"/>
    </reaction>
</comment>
<dbReference type="Gene3D" id="3.40.1110.10">
    <property type="entry name" value="Calcium-transporting ATPase, cytoplasmic domain N"/>
    <property type="match status" value="1"/>
</dbReference>
<dbReference type="EMBL" id="CP039355">
    <property type="protein sequence ID" value="QCE13815.1"/>
    <property type="molecule type" value="Genomic_DNA"/>
</dbReference>
<dbReference type="NCBIfam" id="TIGR01647">
    <property type="entry name" value="ATPase-IIIA_H"/>
    <property type="match status" value="1"/>
</dbReference>
<keyword evidence="9 16" id="KW-0067">ATP-binding</keyword>
<dbReference type="Gramene" id="Vigun09g055600.1.v1.2">
    <property type="protein sequence ID" value="Vigun09g055600.1.v1.2"/>
    <property type="gene ID" value="Vigun09g055600.v1.2"/>
</dbReference>
<organism evidence="18 19">
    <name type="scientific">Vigna unguiculata</name>
    <name type="common">Cowpea</name>
    <dbReference type="NCBI Taxonomy" id="3917"/>
    <lineage>
        <taxon>Eukaryota</taxon>
        <taxon>Viridiplantae</taxon>
        <taxon>Streptophyta</taxon>
        <taxon>Embryophyta</taxon>
        <taxon>Tracheophyta</taxon>
        <taxon>Spermatophyta</taxon>
        <taxon>Magnoliopsida</taxon>
        <taxon>eudicotyledons</taxon>
        <taxon>Gunneridae</taxon>
        <taxon>Pentapetalae</taxon>
        <taxon>rosids</taxon>
        <taxon>fabids</taxon>
        <taxon>Fabales</taxon>
        <taxon>Fabaceae</taxon>
        <taxon>Papilionoideae</taxon>
        <taxon>50 kb inversion clade</taxon>
        <taxon>NPAAA clade</taxon>
        <taxon>indigoferoid/millettioid clade</taxon>
        <taxon>Phaseoleae</taxon>
        <taxon>Vigna</taxon>
    </lineage>
</organism>
<keyword evidence="14 16" id="KW-0472">Membrane</keyword>
<dbReference type="SFLD" id="SFLDS00003">
    <property type="entry name" value="Haloacid_Dehalogenase"/>
    <property type="match status" value="1"/>
</dbReference>
<dbReference type="GO" id="GO:0005886">
    <property type="term" value="C:plasma membrane"/>
    <property type="evidence" value="ECO:0007669"/>
    <property type="project" value="UniProtKB-SubCell"/>
</dbReference>
<dbReference type="SMART" id="SM00831">
    <property type="entry name" value="Cation_ATPase_N"/>
    <property type="match status" value="1"/>
</dbReference>
<feature type="transmembrane region" description="Helical" evidence="16">
    <location>
        <begin position="63"/>
        <end position="86"/>
    </location>
</feature>
<dbReference type="Pfam" id="PF00702">
    <property type="entry name" value="Hydrolase"/>
    <property type="match status" value="1"/>
</dbReference>
<evidence type="ECO:0000256" key="13">
    <source>
        <dbReference type="ARBA" id="ARBA00023065"/>
    </source>
</evidence>
<dbReference type="FunFam" id="3.40.50.1000:FF:000211">
    <property type="entry name" value="Plasma membrane ATPase"/>
    <property type="match status" value="1"/>
</dbReference>
<dbReference type="FunFam" id="1.20.1110.10:FF:000045">
    <property type="entry name" value="ATPase 4 plasma membrane-type"/>
    <property type="match status" value="1"/>
</dbReference>
<keyword evidence="12 16" id="KW-1133">Transmembrane helix</keyword>
<dbReference type="GO" id="GO:0016887">
    <property type="term" value="F:ATP hydrolysis activity"/>
    <property type="evidence" value="ECO:0007669"/>
    <property type="project" value="InterPro"/>
</dbReference>
<dbReference type="GO" id="GO:0120029">
    <property type="term" value="P:proton export across plasma membrane"/>
    <property type="evidence" value="ECO:0007669"/>
    <property type="project" value="UniProtKB-UniRule"/>
</dbReference>
<dbReference type="SFLD" id="SFLDF00027">
    <property type="entry name" value="p-type_atpase"/>
    <property type="match status" value="1"/>
</dbReference>
<keyword evidence="3 16" id="KW-0813">Transport</keyword>
<dbReference type="GO" id="GO:0046872">
    <property type="term" value="F:metal ion binding"/>
    <property type="evidence" value="ECO:0007669"/>
    <property type="project" value="UniProtKB-KW"/>
</dbReference>
<dbReference type="PROSITE" id="PS00154">
    <property type="entry name" value="ATPASE_E1_E2"/>
    <property type="match status" value="1"/>
</dbReference>
<comment type="subcellular location">
    <subcellularLocation>
        <location evidence="16">Cell membrane</location>
        <topology evidence="16">Multi-pass membrane protein</topology>
    </subcellularLocation>
    <subcellularLocation>
        <location evidence="1">Membrane</location>
        <topology evidence="1">Multi-pass membrane protein</topology>
    </subcellularLocation>
</comment>
<keyword evidence="8 16" id="KW-0375">Hydrogen ion transport</keyword>
<reference evidence="18 19" key="1">
    <citation type="submission" date="2019-04" db="EMBL/GenBank/DDBJ databases">
        <title>An improved genome assembly and genetic linkage map for asparagus bean, Vigna unguiculata ssp. sesquipedialis.</title>
        <authorList>
            <person name="Xia Q."/>
            <person name="Zhang R."/>
            <person name="Dong Y."/>
        </authorList>
    </citation>
    <scope>NUCLEOTIDE SEQUENCE [LARGE SCALE GENOMIC DNA]</scope>
    <source>
        <tissue evidence="18">Leaf</tissue>
    </source>
</reference>
<dbReference type="Gene3D" id="2.70.150.10">
    <property type="entry name" value="Calcium-transporting ATPase, cytoplasmic transduction domain A"/>
    <property type="match status" value="1"/>
</dbReference>
<dbReference type="InterPro" id="IPR023214">
    <property type="entry name" value="HAD_sf"/>
</dbReference>
<dbReference type="Proteomes" id="UP000501690">
    <property type="component" value="Linkage Group LG11"/>
</dbReference>
<evidence type="ECO:0000256" key="6">
    <source>
        <dbReference type="ARBA" id="ARBA00022723"/>
    </source>
</evidence>
<proteinExistence type="inferred from homology"/>
<feature type="transmembrane region" description="Helical" evidence="16">
    <location>
        <begin position="648"/>
        <end position="668"/>
    </location>
</feature>
<dbReference type="SUPFAM" id="SSF81653">
    <property type="entry name" value="Calcium ATPase, transduction domain A"/>
    <property type="match status" value="1"/>
</dbReference>
<evidence type="ECO:0000256" key="11">
    <source>
        <dbReference type="ARBA" id="ARBA00022967"/>
    </source>
</evidence>
<evidence type="ECO:0000256" key="12">
    <source>
        <dbReference type="ARBA" id="ARBA00022989"/>
    </source>
</evidence>
<dbReference type="FunFam" id="3.40.1110.10:FF:000004">
    <property type="entry name" value="Plasma membrane ATPase"/>
    <property type="match status" value="1"/>
</dbReference>
<dbReference type="PANTHER" id="PTHR42861">
    <property type="entry name" value="CALCIUM-TRANSPORTING ATPASE"/>
    <property type="match status" value="1"/>
</dbReference>
<dbReference type="InterPro" id="IPR006534">
    <property type="entry name" value="P-type_ATPase_IIIA"/>
</dbReference>
<evidence type="ECO:0000256" key="2">
    <source>
        <dbReference type="ARBA" id="ARBA00008804"/>
    </source>
</evidence>
<feature type="transmembrane region" description="Helical" evidence="16">
    <location>
        <begin position="822"/>
        <end position="840"/>
    </location>
</feature>
<dbReference type="EC" id="7.1.2.1" evidence="16"/>
<dbReference type="AlphaFoldDB" id="A0A4D6NNK8"/>
<dbReference type="Gene3D" id="3.40.50.1000">
    <property type="entry name" value="HAD superfamily/HAD-like"/>
    <property type="match status" value="1"/>
</dbReference>
<evidence type="ECO:0000256" key="16">
    <source>
        <dbReference type="RuleBase" id="RU362083"/>
    </source>
</evidence>
<dbReference type="SUPFAM" id="SSF56784">
    <property type="entry name" value="HAD-like"/>
    <property type="match status" value="1"/>
</dbReference>
<dbReference type="SFLD" id="SFLDG00002">
    <property type="entry name" value="C1.7:_P-type_atpase_like"/>
    <property type="match status" value="1"/>
</dbReference>
<gene>
    <name evidence="18" type="ORF">DEO72_LG11g813</name>
</gene>
<sequence>MASDISFEDLKKNVDLEKIPVEEVFVQLKCTRQGLTSAEGEKRLQIFGYNKLEEKKECKVLKFLGFMWNPLSWVMECAAIMAIVLANGGGKPPDWQDFTGIVVLLIVNSTISFIEENNAGNAAAALMAGLAPKTKVLRNGKWGEEDASILVPGDVISIKLGDIVPADARLLEGDPLKIDQAALTGESLPVTRNPGDGVFSGSTCKQGEIEAVVIATGINTFFGKAAHLVDSTNNVGHFQQVLTSIGNFCICSIAVGMVIEIIVMYPIQHRSYRDGIDNLLVLLIGGIPIAMPTVLSVTMAIGSHRLSEQGAITKRMTAIEEMAGMDVLCSDKTGTLTLNKLTVDKNLIEVFPKGMDKDTLVLHAARASRTENQDAIDSSIVGMLSDPKEARAGITEVHFLPFNPVDKRTAITFIDGNGDWHRSSKGAPEQIIELCGLKGETLKRAHKVIDEYADRGLRSLGVARQSIPEKTKESAGDAWEFLGLLPLFDPPRHDSAETIRRAIELGVNVKMITGDQLAIGKETARRLGMGTNMYPSSSLLGGDSTDGSLSTITVDDLIEKADGFAGVFPEHKYEIVKRLQDRKHICGMTGDGVNDAPALKKADIGIAVDDATDAARSASDIVLTEPGLSVIVCAVLTSRAIFQRMKNYTIYAVSITIRVVFGFLLVALIWKFDFAPFMVLIIAILNDGTIMTISKDRVKPSPLPDSWKLNEIFATGIVLGAYMAIMTAVFFYLVHDTHFFTDVFKVSPIAESEEQLNSALYLQVSIISQALIFVTRSRGWSYLECPGVMLIVAFICAQLVASAIAVYAHWDFAKIHGIGWEWAGVIWIYSIITYIPLDILKFLIRMGLGSACDTTLPDKP</sequence>
<dbReference type="SUPFAM" id="SSF81665">
    <property type="entry name" value="Calcium ATPase, transmembrane domain M"/>
    <property type="match status" value="1"/>
</dbReference>
<keyword evidence="6" id="KW-0479">Metal-binding</keyword>
<dbReference type="PRINTS" id="PR00120">
    <property type="entry name" value="HATPASE"/>
</dbReference>
<evidence type="ECO:0000259" key="17">
    <source>
        <dbReference type="SMART" id="SM00831"/>
    </source>
</evidence>
<dbReference type="GO" id="GO:0008553">
    <property type="term" value="F:P-type proton-exporting transporter activity"/>
    <property type="evidence" value="ECO:0007669"/>
    <property type="project" value="UniProtKB-UniRule"/>
</dbReference>
<evidence type="ECO:0000313" key="19">
    <source>
        <dbReference type="Proteomes" id="UP000501690"/>
    </source>
</evidence>
<feature type="transmembrane region" description="Helical" evidence="16">
    <location>
        <begin position="245"/>
        <end position="267"/>
    </location>
</feature>
<dbReference type="GO" id="GO:0005524">
    <property type="term" value="F:ATP binding"/>
    <property type="evidence" value="ECO:0007669"/>
    <property type="project" value="UniProtKB-UniRule"/>
</dbReference>
<dbReference type="OrthoDB" id="116380at2759"/>
<dbReference type="InterPro" id="IPR044492">
    <property type="entry name" value="P_typ_ATPase_HD_dom"/>
</dbReference>
<keyword evidence="7 16" id="KW-0547">Nucleotide-binding</keyword>
<dbReference type="InterPro" id="IPR023298">
    <property type="entry name" value="ATPase_P-typ_TM_dom_sf"/>
</dbReference>
<evidence type="ECO:0000256" key="9">
    <source>
        <dbReference type="ARBA" id="ARBA00022840"/>
    </source>
</evidence>
<keyword evidence="4" id="KW-0597">Phosphoprotein</keyword>
<feature type="transmembrane region" description="Helical" evidence="16">
    <location>
        <begin position="279"/>
        <end position="301"/>
    </location>
</feature>
<evidence type="ECO:0000256" key="7">
    <source>
        <dbReference type="ARBA" id="ARBA00022741"/>
    </source>
</evidence>
<feature type="transmembrane region" description="Helical" evidence="16">
    <location>
        <begin position="713"/>
        <end position="735"/>
    </location>
</feature>
<dbReference type="Pfam" id="PF00122">
    <property type="entry name" value="E1-E2_ATPase"/>
    <property type="match status" value="1"/>
</dbReference>
<evidence type="ECO:0000256" key="15">
    <source>
        <dbReference type="ARBA" id="ARBA00048122"/>
    </source>
</evidence>
<dbReference type="InterPro" id="IPR008250">
    <property type="entry name" value="ATPase_P-typ_transduc_dom_A_sf"/>
</dbReference>
<dbReference type="InterPro" id="IPR036412">
    <property type="entry name" value="HAD-like_sf"/>
</dbReference>
<accession>A0A4D6NNK8</accession>
<evidence type="ECO:0000256" key="8">
    <source>
        <dbReference type="ARBA" id="ARBA00022781"/>
    </source>
</evidence>
<keyword evidence="11 16" id="KW-1278">Translocase</keyword>
<dbReference type="CDD" id="cd02076">
    <property type="entry name" value="P-type_ATPase_H"/>
    <property type="match status" value="1"/>
</dbReference>
<dbReference type="NCBIfam" id="TIGR01494">
    <property type="entry name" value="ATPase_P-type"/>
    <property type="match status" value="2"/>
</dbReference>
<dbReference type="PRINTS" id="PR00119">
    <property type="entry name" value="CATATPASE"/>
</dbReference>
<keyword evidence="10 16" id="KW-0460">Magnesium</keyword>
<keyword evidence="13 16" id="KW-0406">Ion transport</keyword>
<name>A0A4D6NNK8_VIGUN</name>
<dbReference type="InterPro" id="IPR018303">
    <property type="entry name" value="ATPase_P-typ_P_site"/>
</dbReference>
<evidence type="ECO:0000256" key="5">
    <source>
        <dbReference type="ARBA" id="ARBA00022692"/>
    </source>
</evidence>
<evidence type="ECO:0000256" key="1">
    <source>
        <dbReference type="ARBA" id="ARBA00004141"/>
    </source>
</evidence>
<dbReference type="InterPro" id="IPR023299">
    <property type="entry name" value="ATPase_P-typ_cyto_dom_N"/>
</dbReference>
<dbReference type="Pfam" id="PF00690">
    <property type="entry name" value="Cation_ATPase_N"/>
    <property type="match status" value="1"/>
</dbReference>
<comment type="similarity">
    <text evidence="2 16">Belongs to the cation transport ATPase (P-type) (TC 3.A.3) family. Type IIIA subfamily.</text>
</comment>
<feature type="transmembrane region" description="Helical" evidence="16">
    <location>
        <begin position="98"/>
        <end position="114"/>
    </location>
</feature>
<dbReference type="InterPro" id="IPR004014">
    <property type="entry name" value="ATPase_P-typ_cation-transptr_N"/>
</dbReference>
<protein>
    <recommendedName>
        <fullName evidence="16">Plasma membrane ATPase</fullName>
        <ecNumber evidence="16">7.1.2.1</ecNumber>
    </recommendedName>
</protein>
<evidence type="ECO:0000313" key="18">
    <source>
        <dbReference type="EMBL" id="QCE13815.1"/>
    </source>
</evidence>
<dbReference type="InterPro" id="IPR001757">
    <property type="entry name" value="P_typ_ATPase"/>
</dbReference>
<keyword evidence="19" id="KW-1185">Reference proteome</keyword>
<evidence type="ECO:0000256" key="4">
    <source>
        <dbReference type="ARBA" id="ARBA00022553"/>
    </source>
</evidence>
<dbReference type="Gene3D" id="1.20.1110.10">
    <property type="entry name" value="Calcium-transporting ATPase, transmembrane domain"/>
    <property type="match status" value="1"/>
</dbReference>
<feature type="domain" description="Cation-transporting P-type ATPase N-terminal" evidence="17">
    <location>
        <begin position="15"/>
        <end position="87"/>
    </location>
</feature>
<evidence type="ECO:0000256" key="3">
    <source>
        <dbReference type="ARBA" id="ARBA00022448"/>
    </source>
</evidence>
<evidence type="ECO:0000256" key="14">
    <source>
        <dbReference type="ARBA" id="ARBA00023136"/>
    </source>
</evidence>